<dbReference type="EMBL" id="UZAU01000041">
    <property type="status" value="NOT_ANNOTATED_CDS"/>
    <property type="molecule type" value="Genomic_DNA"/>
</dbReference>
<proteinExistence type="predicted"/>
<dbReference type="Proteomes" id="UP000596661">
    <property type="component" value="Chromosome 1"/>
</dbReference>
<name>A0A803NHS9_CANSA</name>
<organism evidence="1 2">
    <name type="scientific">Cannabis sativa</name>
    <name type="common">Hemp</name>
    <name type="synonym">Marijuana</name>
    <dbReference type="NCBI Taxonomy" id="3483"/>
    <lineage>
        <taxon>Eukaryota</taxon>
        <taxon>Viridiplantae</taxon>
        <taxon>Streptophyta</taxon>
        <taxon>Embryophyta</taxon>
        <taxon>Tracheophyta</taxon>
        <taxon>Spermatophyta</taxon>
        <taxon>Magnoliopsida</taxon>
        <taxon>eudicotyledons</taxon>
        <taxon>Gunneridae</taxon>
        <taxon>Pentapetalae</taxon>
        <taxon>rosids</taxon>
        <taxon>fabids</taxon>
        <taxon>Rosales</taxon>
        <taxon>Cannabaceae</taxon>
        <taxon>Cannabis</taxon>
    </lineage>
</organism>
<evidence type="ECO:0000313" key="2">
    <source>
        <dbReference type="Proteomes" id="UP000596661"/>
    </source>
</evidence>
<dbReference type="OMA" id="TTHWIAC"/>
<dbReference type="PANTHER" id="PTHR11439:SF467">
    <property type="entry name" value="INTEGRASE CATALYTIC DOMAIN-CONTAINING PROTEIN"/>
    <property type="match status" value="1"/>
</dbReference>
<accession>A0A803NHS9</accession>
<sequence length="116" mass="13035">MNSGLKLCNYGRELVTDATLYRSIVGALQYATITRPELAFCVNKVCQFMQNSLHTHWNVVKRILRYIAGTLHHGLMLKLVLDFSLDVFCDANWASDPDDRCSTSGYCIYLGGNLIA</sequence>
<protein>
    <submittedName>
        <fullName evidence="1">Uncharacterized protein</fullName>
    </submittedName>
</protein>
<reference evidence="1" key="1">
    <citation type="submission" date="2018-11" db="EMBL/GenBank/DDBJ databases">
        <authorList>
            <person name="Grassa J C."/>
        </authorList>
    </citation>
    <scope>NUCLEOTIDE SEQUENCE [LARGE SCALE GENOMIC DNA]</scope>
</reference>
<dbReference type="AlphaFoldDB" id="A0A803NHS9"/>
<dbReference type="EnsemblPlants" id="evm.model.01.1602">
    <property type="protein sequence ID" value="cds.evm.model.01.1602"/>
    <property type="gene ID" value="evm.TU.01.1602"/>
</dbReference>
<keyword evidence="2" id="KW-1185">Reference proteome</keyword>
<dbReference type="Gramene" id="evm.model.01.1602">
    <property type="protein sequence ID" value="cds.evm.model.01.1602"/>
    <property type="gene ID" value="evm.TU.01.1602"/>
</dbReference>
<evidence type="ECO:0000313" key="1">
    <source>
        <dbReference type="EnsemblPlants" id="cds.evm.model.01.1602"/>
    </source>
</evidence>
<reference evidence="1" key="2">
    <citation type="submission" date="2021-03" db="UniProtKB">
        <authorList>
            <consortium name="EnsemblPlants"/>
        </authorList>
    </citation>
    <scope>IDENTIFICATION</scope>
</reference>
<dbReference type="PANTHER" id="PTHR11439">
    <property type="entry name" value="GAG-POL-RELATED RETROTRANSPOSON"/>
    <property type="match status" value="1"/>
</dbReference>